<dbReference type="AlphaFoldDB" id="A0A2S9KE85"/>
<sequence length="77" mass="8396">MGIYSHLSTDELTAKRDRLLAALESRLTGPSSVSSTGRSVGYQHANQTAEIRRELDAINVELSRRDGAPARGPIYLV</sequence>
<gene>
    <name evidence="1" type="ORF">C6P61_09740</name>
</gene>
<accession>A0A2S9KE85</accession>
<dbReference type="OrthoDB" id="8911736at2"/>
<name>A0A2S9KE85_9BURK</name>
<reference evidence="1 2" key="1">
    <citation type="submission" date="2018-03" db="EMBL/GenBank/DDBJ databases">
        <title>Comparative genomics illustrates the genes involved in a hyperalkaliphilic mechanisms of Serpentinomonas isolated from highly-alkaline calcium-rich serpentinized springs.</title>
        <authorList>
            <person name="Suzuki S."/>
            <person name="Ishii S."/>
            <person name="Walworth N."/>
            <person name="Bird L."/>
            <person name="Kuenen J.G."/>
            <person name="Nealson K.H."/>
        </authorList>
    </citation>
    <scope>NUCLEOTIDE SEQUENCE [LARGE SCALE GENOMIC DNA]</scope>
    <source>
        <strain evidence="1 2">83</strain>
    </source>
</reference>
<organism evidence="1 2">
    <name type="scientific">Malikia spinosa</name>
    <dbReference type="NCBI Taxonomy" id="86180"/>
    <lineage>
        <taxon>Bacteria</taxon>
        <taxon>Pseudomonadati</taxon>
        <taxon>Pseudomonadota</taxon>
        <taxon>Betaproteobacteria</taxon>
        <taxon>Burkholderiales</taxon>
        <taxon>Comamonadaceae</taxon>
        <taxon>Malikia</taxon>
    </lineage>
</organism>
<proteinExistence type="predicted"/>
<dbReference type="EMBL" id="PVLR01000024">
    <property type="protein sequence ID" value="PRD68771.1"/>
    <property type="molecule type" value="Genomic_DNA"/>
</dbReference>
<evidence type="ECO:0000313" key="1">
    <source>
        <dbReference type="EMBL" id="PRD68771.1"/>
    </source>
</evidence>
<dbReference type="RefSeq" id="WP_105729731.1">
    <property type="nucleotide sequence ID" value="NZ_PVLR01000024.1"/>
</dbReference>
<keyword evidence="2" id="KW-1185">Reference proteome</keyword>
<dbReference type="Proteomes" id="UP000238326">
    <property type="component" value="Unassembled WGS sequence"/>
</dbReference>
<evidence type="ECO:0000313" key="2">
    <source>
        <dbReference type="Proteomes" id="UP000238326"/>
    </source>
</evidence>
<comment type="caution">
    <text evidence="1">The sequence shown here is derived from an EMBL/GenBank/DDBJ whole genome shotgun (WGS) entry which is preliminary data.</text>
</comment>
<protein>
    <submittedName>
        <fullName evidence="1">Uncharacterized protein</fullName>
    </submittedName>
</protein>